<gene>
    <name evidence="1" type="ORF">JIN82_05255</name>
</gene>
<evidence type="ECO:0000313" key="1">
    <source>
        <dbReference type="EMBL" id="MBK1790563.1"/>
    </source>
</evidence>
<dbReference type="RefSeq" id="WP_200310598.1">
    <property type="nucleotide sequence ID" value="NZ_JAENIM010000023.1"/>
</dbReference>
<protein>
    <recommendedName>
        <fullName evidence="3">Permuted papain-like amidase enzyme, YaeF/YiiX, C92 family</fullName>
    </recommendedName>
</protein>
<accession>A0A8J7SLQ5</accession>
<reference evidence="1" key="1">
    <citation type="submission" date="2021-01" db="EMBL/GenBank/DDBJ databases">
        <title>Modified the classification status of verrucomicrobia.</title>
        <authorList>
            <person name="Feng X."/>
        </authorList>
    </citation>
    <scope>NUCLEOTIDE SEQUENCE</scope>
    <source>
        <strain evidence="1">_KCTC 22039</strain>
    </source>
</reference>
<sequence length="215" mass="24323">MKNKLCITLLFSLTLLVFTLGIKASIPPAFTPAYQLETGDIVFQESNDGQAIAVKAATGSRWSHTGIIFFRNNTPYVLEAIQPVTVTSLERFAARSRGEIYALRLKDKSKINHATLNKAVEFSNTHMGKNYDRKFLWSDDNMYCSELVWKLYKEAFGIELCKPRTFGSYDVDHHKVRSLIKQRFGDESLFPLDELAVAPSDIAQSNLLIEVPINK</sequence>
<name>A0A8J7SLQ5_9BACT</name>
<dbReference type="InterPro" id="IPR024453">
    <property type="entry name" value="Peptidase_C92"/>
</dbReference>
<keyword evidence="2" id="KW-1185">Reference proteome</keyword>
<dbReference type="Pfam" id="PF05708">
    <property type="entry name" value="Peptidase_C92"/>
    <property type="match status" value="1"/>
</dbReference>
<dbReference type="EMBL" id="JAENIM010000023">
    <property type="protein sequence ID" value="MBK1790563.1"/>
    <property type="molecule type" value="Genomic_DNA"/>
</dbReference>
<organism evidence="1 2">
    <name type="scientific">Persicirhabdus sediminis</name>
    <dbReference type="NCBI Taxonomy" id="454144"/>
    <lineage>
        <taxon>Bacteria</taxon>
        <taxon>Pseudomonadati</taxon>
        <taxon>Verrucomicrobiota</taxon>
        <taxon>Verrucomicrobiia</taxon>
        <taxon>Verrucomicrobiales</taxon>
        <taxon>Verrucomicrobiaceae</taxon>
        <taxon>Persicirhabdus</taxon>
    </lineage>
</organism>
<proteinExistence type="predicted"/>
<comment type="caution">
    <text evidence="1">The sequence shown here is derived from an EMBL/GenBank/DDBJ whole genome shotgun (WGS) entry which is preliminary data.</text>
</comment>
<evidence type="ECO:0000313" key="2">
    <source>
        <dbReference type="Proteomes" id="UP000624703"/>
    </source>
</evidence>
<dbReference type="SUPFAM" id="SSF54001">
    <property type="entry name" value="Cysteine proteinases"/>
    <property type="match status" value="1"/>
</dbReference>
<dbReference type="Gene3D" id="3.90.1720.10">
    <property type="entry name" value="endopeptidase domain like (from Nostoc punctiforme)"/>
    <property type="match status" value="1"/>
</dbReference>
<dbReference type="AlphaFoldDB" id="A0A8J7SLQ5"/>
<dbReference type="Proteomes" id="UP000624703">
    <property type="component" value="Unassembled WGS sequence"/>
</dbReference>
<evidence type="ECO:0008006" key="3">
    <source>
        <dbReference type="Google" id="ProtNLM"/>
    </source>
</evidence>
<dbReference type="InterPro" id="IPR038765">
    <property type="entry name" value="Papain-like_cys_pep_sf"/>
</dbReference>